<feature type="coiled-coil region" evidence="1">
    <location>
        <begin position="311"/>
        <end position="350"/>
    </location>
</feature>
<evidence type="ECO:0000256" key="1">
    <source>
        <dbReference type="SAM" id="Coils"/>
    </source>
</evidence>
<feature type="compositionally biased region" description="Low complexity" evidence="2">
    <location>
        <begin position="492"/>
        <end position="520"/>
    </location>
</feature>
<feature type="compositionally biased region" description="Acidic residues" evidence="2">
    <location>
        <begin position="448"/>
        <end position="458"/>
    </location>
</feature>
<dbReference type="OrthoDB" id="1938992at2759"/>
<reference evidence="4" key="1">
    <citation type="submission" date="2022-12" db="EMBL/GenBank/DDBJ databases">
        <authorList>
            <person name="Petersen C."/>
        </authorList>
    </citation>
    <scope>NUCLEOTIDE SEQUENCE</scope>
    <source>
        <strain evidence="4">IBT 29495</strain>
    </source>
</reference>
<dbReference type="Pfam" id="PF15460">
    <property type="entry name" value="SAS4"/>
    <property type="match status" value="1"/>
</dbReference>
<accession>A0A9X0CBV2</accession>
<keyword evidence="5" id="KW-1185">Reference proteome</keyword>
<feature type="compositionally biased region" description="Polar residues" evidence="2">
    <location>
        <begin position="74"/>
        <end position="88"/>
    </location>
</feature>
<sequence length="651" mass="72386">MALLSRSLRGSVQRPEEPADGQAKKPRIQDGDRRKSSPDCLDTSKEPTKSRLKPSRPRTSRTCRDSSSSVDTVASGQLATPAPRTNGNGLFKTPRARRDQGTPSATDLLRDINESPDPLDTISPAPSVAKQRTVTPANVDLNPKPPSPVARTTRLNHNRLLADDENAIKEEGGEGATSDIKSEAPGEPADTRSERRSLRSTDTGSRCKSELAQYFHNYEQIISLEDPEPGTTLHSECIERIADVGYYIEFLAAKTTITIVDDLSRPLPFSSNPDPTPFGNPLLKLYDCEKITLPKLAPNTPTIDPLGEETYFRAHRKFERQEKQLRNIERNRAQHEQQVLERLLDELRGHDWLRVMGLTGVHESDKKLYEPKRDILIQELVTLVNKFQAWKDEERRRKLEKEKAQPVPGTEATPNVPARQHSRKRSRPAEDVGSSPAPATDLQSMPDADADADPDPSDVDALAARQLHQEAQSAGAVKQRKTAPARKSISKTTPSATTTNTNTNTNTNINTSTITNTTTNDPEPKPTPKRKKPNPTPTKPRPQPSASAPTPTPTQKPTPRPLQQAPLSHFWNPAPREGPFTSFFRQRHVREAAIAATKGIRRGGSRSTLAFGYPVPDQTEQEFELTPDILNEESIMQSQRKRRRLKRRSLG</sequence>
<feature type="region of interest" description="Disordered" evidence="2">
    <location>
        <begin position="397"/>
        <end position="579"/>
    </location>
</feature>
<comment type="caution">
    <text evidence="4">The sequence shown here is derived from an EMBL/GenBank/DDBJ whole genome shotgun (WGS) entry which is preliminary data.</text>
</comment>
<feature type="domain" description="Something about silencing protein 4" evidence="3">
    <location>
        <begin position="304"/>
        <end position="399"/>
    </location>
</feature>
<name>A0A9X0CBV2_9EURO</name>
<evidence type="ECO:0000256" key="2">
    <source>
        <dbReference type="SAM" id="MobiDB-lite"/>
    </source>
</evidence>
<gene>
    <name evidence="4" type="ORF">N7463_001222</name>
</gene>
<evidence type="ECO:0000259" key="3">
    <source>
        <dbReference type="Pfam" id="PF15460"/>
    </source>
</evidence>
<keyword evidence="1" id="KW-0175">Coiled coil</keyword>
<feature type="compositionally biased region" description="Basic and acidic residues" evidence="2">
    <location>
        <begin position="27"/>
        <end position="49"/>
    </location>
</feature>
<dbReference type="PANTHER" id="PTHR38422:SF1">
    <property type="entry name" value="SOMETHING ABOUT SILENCING PROTEIN 4"/>
    <property type="match status" value="1"/>
</dbReference>
<evidence type="ECO:0000313" key="5">
    <source>
        <dbReference type="Proteomes" id="UP001149954"/>
    </source>
</evidence>
<feature type="compositionally biased region" description="Basic and acidic residues" evidence="2">
    <location>
        <begin position="160"/>
        <end position="172"/>
    </location>
</feature>
<dbReference type="AlphaFoldDB" id="A0A9X0CBV2"/>
<protein>
    <recommendedName>
        <fullName evidence="3">Something about silencing protein 4 domain-containing protein</fullName>
    </recommendedName>
</protein>
<reference evidence="4" key="2">
    <citation type="journal article" date="2023" name="IMA Fungus">
        <title>Comparative genomic study of the Penicillium genus elucidates a diverse pangenome and 15 lateral gene transfer events.</title>
        <authorList>
            <person name="Petersen C."/>
            <person name="Sorensen T."/>
            <person name="Nielsen M.R."/>
            <person name="Sondergaard T.E."/>
            <person name="Sorensen J.L."/>
            <person name="Fitzpatrick D.A."/>
            <person name="Frisvad J.C."/>
            <person name="Nielsen K.L."/>
        </authorList>
    </citation>
    <scope>NUCLEOTIDE SEQUENCE</scope>
    <source>
        <strain evidence="4">IBT 29495</strain>
    </source>
</reference>
<dbReference type="InterPro" id="IPR029184">
    <property type="entry name" value="Sas4_dom"/>
</dbReference>
<organism evidence="4 5">
    <name type="scientific">Penicillium fimorum</name>
    <dbReference type="NCBI Taxonomy" id="1882269"/>
    <lineage>
        <taxon>Eukaryota</taxon>
        <taxon>Fungi</taxon>
        <taxon>Dikarya</taxon>
        <taxon>Ascomycota</taxon>
        <taxon>Pezizomycotina</taxon>
        <taxon>Eurotiomycetes</taxon>
        <taxon>Eurotiomycetidae</taxon>
        <taxon>Eurotiales</taxon>
        <taxon>Aspergillaceae</taxon>
        <taxon>Penicillium</taxon>
    </lineage>
</organism>
<dbReference type="Proteomes" id="UP001149954">
    <property type="component" value="Unassembled WGS sequence"/>
</dbReference>
<dbReference type="InterPro" id="IPR038988">
    <property type="entry name" value="Sas4"/>
</dbReference>
<dbReference type="GO" id="GO:0033255">
    <property type="term" value="C:SAS acetyltransferase complex"/>
    <property type="evidence" value="ECO:0007669"/>
    <property type="project" value="InterPro"/>
</dbReference>
<evidence type="ECO:0000313" key="4">
    <source>
        <dbReference type="EMBL" id="KAJ5520769.1"/>
    </source>
</evidence>
<dbReference type="EMBL" id="JAPWDS010000001">
    <property type="protein sequence ID" value="KAJ5520769.1"/>
    <property type="molecule type" value="Genomic_DNA"/>
</dbReference>
<dbReference type="PANTHER" id="PTHR38422">
    <property type="entry name" value="SOMETHING ABOUT SILENCING PROTEIN 4"/>
    <property type="match status" value="1"/>
</dbReference>
<proteinExistence type="predicted"/>
<feature type="compositionally biased region" description="Pro residues" evidence="2">
    <location>
        <begin position="550"/>
        <end position="560"/>
    </location>
</feature>
<dbReference type="GO" id="GO:0004402">
    <property type="term" value="F:histone acetyltransferase activity"/>
    <property type="evidence" value="ECO:0007669"/>
    <property type="project" value="TreeGrafter"/>
</dbReference>
<feature type="region of interest" description="Disordered" evidence="2">
    <location>
        <begin position="1"/>
        <end position="205"/>
    </location>
</feature>
<feature type="compositionally biased region" description="Basic and acidic residues" evidence="2">
    <location>
        <begin position="180"/>
        <end position="205"/>
    </location>
</feature>
<feature type="compositionally biased region" description="Basic residues" evidence="2">
    <location>
        <begin position="50"/>
        <end position="61"/>
    </location>
</feature>
<feature type="compositionally biased region" description="Pro residues" evidence="2">
    <location>
        <begin position="534"/>
        <end position="543"/>
    </location>
</feature>